<accession>A0A1X7URF0</accession>
<name>A0A1X7URF0_AMPQE</name>
<sequence>MLSLFLVLALTVALSTSQEFSFTASCGGGTGLESSANNSNCKALGYKIDQLVSAMPAAYKELASRKKNGSSIDAFSWPPPSYIPSSCQDIKDNWPNSGSGYYNIATMNGKTQPVYCQMEGLCNITGAWTRIAYLDMSDPTQTCPSAFSYSTSENYRTCGRGFSSGCSPLYFSPPQSGYQQICGRIVGYQYGAANSFSHSTSIDSNYVHGISLTHGSTPRKHIWTFGVGNFDNVAHYLNCPCSSGSPSSVPSFVGKDYFCESGISGSLVSRKLYSSDPLWDGTGCGSLEGDCCAAPGLPWFHKDLGSRVTKPLEMRICSKNSSGDIKVSLYELYVK</sequence>
<dbReference type="AlphaFoldDB" id="A0A1X7URF0"/>
<dbReference type="InParanoid" id="A0A1X7URF0"/>
<evidence type="ECO:0000313" key="2">
    <source>
        <dbReference type="EnsemblMetazoa" id="Aqu2.1.29967_001"/>
    </source>
</evidence>
<proteinExistence type="predicted"/>
<organism evidence="2">
    <name type="scientific">Amphimedon queenslandica</name>
    <name type="common">Sponge</name>
    <dbReference type="NCBI Taxonomy" id="400682"/>
    <lineage>
        <taxon>Eukaryota</taxon>
        <taxon>Metazoa</taxon>
        <taxon>Porifera</taxon>
        <taxon>Demospongiae</taxon>
        <taxon>Heteroscleromorpha</taxon>
        <taxon>Haplosclerida</taxon>
        <taxon>Niphatidae</taxon>
        <taxon>Amphimedon</taxon>
    </lineage>
</organism>
<dbReference type="InterPro" id="IPR036056">
    <property type="entry name" value="Fibrinogen-like_C"/>
</dbReference>
<evidence type="ECO:0008006" key="3">
    <source>
        <dbReference type="Google" id="ProtNLM"/>
    </source>
</evidence>
<dbReference type="SUPFAM" id="SSF56496">
    <property type="entry name" value="Fibrinogen C-terminal domain-like"/>
    <property type="match status" value="1"/>
</dbReference>
<protein>
    <recommendedName>
        <fullName evidence="3">Fibrinogen C-terminal domain-containing protein</fullName>
    </recommendedName>
</protein>
<dbReference type="EnsemblMetazoa" id="Aqu2.1.29967_001">
    <property type="protein sequence ID" value="Aqu2.1.29967_001"/>
    <property type="gene ID" value="Aqu2.1.29967"/>
</dbReference>
<keyword evidence="1" id="KW-0732">Signal</keyword>
<feature type="chain" id="PRO_5013027761" description="Fibrinogen C-terminal domain-containing protein" evidence="1">
    <location>
        <begin position="18"/>
        <end position="335"/>
    </location>
</feature>
<reference evidence="2" key="1">
    <citation type="submission" date="2017-05" db="UniProtKB">
        <authorList>
            <consortium name="EnsemblMetazoa"/>
        </authorList>
    </citation>
    <scope>IDENTIFICATION</scope>
</reference>
<feature type="signal peptide" evidence="1">
    <location>
        <begin position="1"/>
        <end position="17"/>
    </location>
</feature>
<evidence type="ECO:0000256" key="1">
    <source>
        <dbReference type="SAM" id="SignalP"/>
    </source>
</evidence>